<dbReference type="Proteomes" id="UP000316649">
    <property type="component" value="Unassembled WGS sequence"/>
</dbReference>
<name>A0A557SD30_9GAMM</name>
<gene>
    <name evidence="1" type="ORF">FHP88_09960</name>
</gene>
<sequence>MKQRIRIVVLSVLIGLGLVGCSAHPGSGNWGLVEPSDGAVSKVLVHFEGRAELIDAKSGAASHHCFWGGKSGSDLQLDCTTPQDTETRLRFTLRVEGLDRMTLAYNGQLVGHYKRLPQ</sequence>
<protein>
    <recommendedName>
        <fullName evidence="3">DUF2147 domain-containing protein</fullName>
    </recommendedName>
</protein>
<dbReference type="AlphaFoldDB" id="A0A557SD30"/>
<reference evidence="1 2" key="1">
    <citation type="submission" date="2019-07" db="EMBL/GenBank/DDBJ databases">
        <title>The pathways for chlorine oxyanion respiration interact through the shared metabolite chlorate.</title>
        <authorList>
            <person name="Barnum T.P."/>
            <person name="Cheng Y."/>
            <person name="Hill K.A."/>
            <person name="Lucas L.N."/>
            <person name="Carlson H.K."/>
            <person name="Coates J.D."/>
        </authorList>
    </citation>
    <scope>NUCLEOTIDE SEQUENCE [LARGE SCALE GENOMIC DNA]</scope>
    <source>
        <strain evidence="1 2">BK-1</strain>
    </source>
</reference>
<dbReference type="OrthoDB" id="5801693at2"/>
<organism evidence="1 2">
    <name type="scientific">Sedimenticola selenatireducens</name>
    <dbReference type="NCBI Taxonomy" id="191960"/>
    <lineage>
        <taxon>Bacteria</taxon>
        <taxon>Pseudomonadati</taxon>
        <taxon>Pseudomonadota</taxon>
        <taxon>Gammaproteobacteria</taxon>
        <taxon>Chromatiales</taxon>
        <taxon>Sedimenticolaceae</taxon>
        <taxon>Sedimenticola</taxon>
    </lineage>
</organism>
<evidence type="ECO:0000313" key="2">
    <source>
        <dbReference type="Proteomes" id="UP000316649"/>
    </source>
</evidence>
<comment type="caution">
    <text evidence="1">The sequence shown here is derived from an EMBL/GenBank/DDBJ whole genome shotgun (WGS) entry which is preliminary data.</text>
</comment>
<dbReference type="RefSeq" id="WP_144358892.1">
    <property type="nucleotide sequence ID" value="NZ_VMNH01000009.1"/>
</dbReference>
<evidence type="ECO:0000313" key="1">
    <source>
        <dbReference type="EMBL" id="TVO75319.1"/>
    </source>
</evidence>
<evidence type="ECO:0008006" key="3">
    <source>
        <dbReference type="Google" id="ProtNLM"/>
    </source>
</evidence>
<dbReference type="EMBL" id="VMNH01000009">
    <property type="protein sequence ID" value="TVO75319.1"/>
    <property type="molecule type" value="Genomic_DNA"/>
</dbReference>
<accession>A0A557SD30</accession>
<dbReference type="PROSITE" id="PS51257">
    <property type="entry name" value="PROKAR_LIPOPROTEIN"/>
    <property type="match status" value="1"/>
</dbReference>
<keyword evidence="2" id="KW-1185">Reference proteome</keyword>
<proteinExistence type="predicted"/>